<keyword evidence="4 6" id="KW-1133">Transmembrane helix</keyword>
<evidence type="ECO:0000313" key="9">
    <source>
        <dbReference type="Proteomes" id="UP001596053"/>
    </source>
</evidence>
<evidence type="ECO:0000256" key="6">
    <source>
        <dbReference type="SAM" id="Phobius"/>
    </source>
</evidence>
<comment type="similarity">
    <text evidence="2">Belongs to the GtrA family.</text>
</comment>
<protein>
    <submittedName>
        <fullName evidence="8">GtrA family protein</fullName>
    </submittedName>
</protein>
<accession>A0ABW0IY78</accession>
<evidence type="ECO:0000313" key="8">
    <source>
        <dbReference type="EMBL" id="MFC5420790.1"/>
    </source>
</evidence>
<proteinExistence type="inferred from homology"/>
<sequence length="142" mass="15009">MELLAQIARFILVGGSATIVNWLSRFPLSLIMPFLEAVFVAYVIGMVVGFVLYRAFVFTTSSQPLGAQIALFLGVNVVGVATVILASHVLLNMVFPAIDVTFMPEAFAHAGALALGAAANFIGHKFVTFRAESPPPSPTLGA</sequence>
<evidence type="ECO:0000256" key="5">
    <source>
        <dbReference type="ARBA" id="ARBA00023136"/>
    </source>
</evidence>
<dbReference type="PANTHER" id="PTHR38459">
    <property type="entry name" value="PROPHAGE BACTOPRENOL-LINKED GLUCOSE TRANSLOCASE HOMOLOG"/>
    <property type="match status" value="1"/>
</dbReference>
<comment type="caution">
    <text evidence="8">The sequence shown here is derived from an EMBL/GenBank/DDBJ whole genome shotgun (WGS) entry which is preliminary data.</text>
</comment>
<dbReference type="InterPro" id="IPR051401">
    <property type="entry name" value="GtrA_CellWall_Glycosyl"/>
</dbReference>
<evidence type="ECO:0000256" key="2">
    <source>
        <dbReference type="ARBA" id="ARBA00009399"/>
    </source>
</evidence>
<keyword evidence="9" id="KW-1185">Reference proteome</keyword>
<feature type="transmembrane region" description="Helical" evidence="6">
    <location>
        <begin position="65"/>
        <end position="86"/>
    </location>
</feature>
<dbReference type="InterPro" id="IPR007267">
    <property type="entry name" value="GtrA_DPMS_TM"/>
</dbReference>
<dbReference type="Pfam" id="PF04138">
    <property type="entry name" value="GtrA_DPMS_TM"/>
    <property type="match status" value="1"/>
</dbReference>
<dbReference type="EMBL" id="JBHSLW010000020">
    <property type="protein sequence ID" value="MFC5420790.1"/>
    <property type="molecule type" value="Genomic_DNA"/>
</dbReference>
<gene>
    <name evidence="8" type="ORF">ACFPOB_14625</name>
</gene>
<evidence type="ECO:0000256" key="3">
    <source>
        <dbReference type="ARBA" id="ARBA00022692"/>
    </source>
</evidence>
<evidence type="ECO:0000256" key="4">
    <source>
        <dbReference type="ARBA" id="ARBA00022989"/>
    </source>
</evidence>
<reference evidence="9" key="1">
    <citation type="journal article" date="2019" name="Int. J. Syst. Evol. Microbiol.">
        <title>The Global Catalogue of Microorganisms (GCM) 10K type strain sequencing project: providing services to taxonomists for standard genome sequencing and annotation.</title>
        <authorList>
            <consortium name="The Broad Institute Genomics Platform"/>
            <consortium name="The Broad Institute Genome Sequencing Center for Infectious Disease"/>
            <person name="Wu L."/>
            <person name="Ma J."/>
        </authorList>
    </citation>
    <scope>NUCLEOTIDE SEQUENCE [LARGE SCALE GENOMIC DNA]</scope>
    <source>
        <strain evidence="9">NCAIM B.01391</strain>
    </source>
</reference>
<dbReference type="Proteomes" id="UP001596053">
    <property type="component" value="Unassembled WGS sequence"/>
</dbReference>
<feature type="domain" description="GtrA/DPMS transmembrane" evidence="7">
    <location>
        <begin position="9"/>
        <end position="129"/>
    </location>
</feature>
<feature type="transmembrane region" description="Helical" evidence="6">
    <location>
        <begin position="30"/>
        <end position="53"/>
    </location>
</feature>
<evidence type="ECO:0000256" key="1">
    <source>
        <dbReference type="ARBA" id="ARBA00004141"/>
    </source>
</evidence>
<feature type="transmembrane region" description="Helical" evidence="6">
    <location>
        <begin position="106"/>
        <end position="123"/>
    </location>
</feature>
<organism evidence="8 9">
    <name type="scientific">Bosea eneae</name>
    <dbReference type="NCBI Taxonomy" id="151454"/>
    <lineage>
        <taxon>Bacteria</taxon>
        <taxon>Pseudomonadati</taxon>
        <taxon>Pseudomonadota</taxon>
        <taxon>Alphaproteobacteria</taxon>
        <taxon>Hyphomicrobiales</taxon>
        <taxon>Boseaceae</taxon>
        <taxon>Bosea</taxon>
    </lineage>
</organism>
<keyword evidence="5 6" id="KW-0472">Membrane</keyword>
<name>A0ABW0IY78_9HYPH</name>
<keyword evidence="3 6" id="KW-0812">Transmembrane</keyword>
<dbReference type="RefSeq" id="WP_377799185.1">
    <property type="nucleotide sequence ID" value="NZ_JBHSLW010000020.1"/>
</dbReference>
<evidence type="ECO:0000259" key="7">
    <source>
        <dbReference type="Pfam" id="PF04138"/>
    </source>
</evidence>
<comment type="subcellular location">
    <subcellularLocation>
        <location evidence="1">Membrane</location>
        <topology evidence="1">Multi-pass membrane protein</topology>
    </subcellularLocation>
</comment>
<feature type="transmembrane region" description="Helical" evidence="6">
    <location>
        <begin position="7"/>
        <end position="24"/>
    </location>
</feature>
<dbReference type="PANTHER" id="PTHR38459:SF1">
    <property type="entry name" value="PROPHAGE BACTOPRENOL-LINKED GLUCOSE TRANSLOCASE HOMOLOG"/>
    <property type="match status" value="1"/>
</dbReference>